<protein>
    <submittedName>
        <fullName evidence="1">Uncharacterized protein</fullName>
    </submittedName>
</protein>
<evidence type="ECO:0000313" key="2">
    <source>
        <dbReference type="Proteomes" id="UP000250242"/>
    </source>
</evidence>
<dbReference type="AlphaFoldDB" id="A0A2X1UMJ9"/>
<dbReference type="EMBL" id="UATH01000001">
    <property type="protein sequence ID" value="SPY08298.1"/>
    <property type="molecule type" value="Genomic_DNA"/>
</dbReference>
<gene>
    <name evidence="1" type="ORF">NCTC11009_01524</name>
</gene>
<reference evidence="1 2" key="1">
    <citation type="submission" date="2018-06" db="EMBL/GenBank/DDBJ databases">
        <authorList>
            <consortium name="Pathogen Informatics"/>
            <person name="Doyle S."/>
        </authorList>
    </citation>
    <scope>NUCLEOTIDE SEQUENCE [LARGE SCALE GENOMIC DNA]</scope>
    <source>
        <strain evidence="1 2">NCTC11009</strain>
    </source>
</reference>
<organism evidence="1 2">
    <name type="scientific">Oligella urethralis</name>
    <dbReference type="NCBI Taxonomy" id="90245"/>
    <lineage>
        <taxon>Bacteria</taxon>
        <taxon>Pseudomonadati</taxon>
        <taxon>Pseudomonadota</taxon>
        <taxon>Betaproteobacteria</taxon>
        <taxon>Burkholderiales</taxon>
        <taxon>Alcaligenaceae</taxon>
        <taxon>Oligella</taxon>
    </lineage>
</organism>
<proteinExistence type="predicted"/>
<name>A0A2X1UMJ9_9BURK</name>
<accession>A0A2X1UMJ9</accession>
<evidence type="ECO:0000313" key="1">
    <source>
        <dbReference type="EMBL" id="SPY08298.1"/>
    </source>
</evidence>
<dbReference type="RefSeq" id="WP_258404675.1">
    <property type="nucleotide sequence ID" value="NZ_JVJW01000106.1"/>
</dbReference>
<sequence length="41" mass="4688">MKKFFMMFRSQKQLHSIKATKNVNGKPGGAMIEGAYAVWVR</sequence>
<dbReference type="Proteomes" id="UP000250242">
    <property type="component" value="Unassembled WGS sequence"/>
</dbReference>